<proteinExistence type="evidence at transcript level"/>
<dbReference type="PANTHER" id="PTHR32141">
    <property type="match status" value="1"/>
</dbReference>
<feature type="region of interest" description="Disordered" evidence="1">
    <location>
        <begin position="1"/>
        <end position="51"/>
    </location>
</feature>
<dbReference type="CDD" id="cd22160">
    <property type="entry name" value="F-box_AtFBL13-like"/>
    <property type="match status" value="1"/>
</dbReference>
<dbReference type="InterPro" id="IPR055411">
    <property type="entry name" value="LRR_FXL15/At3g58940/PEG3-like"/>
</dbReference>
<organism evidence="3">
    <name type="scientific">Hordeum vulgare subsp. vulgare</name>
    <name type="common">Domesticated barley</name>
    <dbReference type="NCBI Taxonomy" id="112509"/>
    <lineage>
        <taxon>Eukaryota</taxon>
        <taxon>Viridiplantae</taxon>
        <taxon>Streptophyta</taxon>
        <taxon>Embryophyta</taxon>
        <taxon>Tracheophyta</taxon>
        <taxon>Spermatophyta</taxon>
        <taxon>Magnoliopsida</taxon>
        <taxon>Liliopsida</taxon>
        <taxon>Poales</taxon>
        <taxon>Poaceae</taxon>
        <taxon>BOP clade</taxon>
        <taxon>Pooideae</taxon>
        <taxon>Triticodae</taxon>
        <taxon>Triticeae</taxon>
        <taxon>Hordeinae</taxon>
        <taxon>Hordeum</taxon>
    </lineage>
</organism>
<name>F2CYP8_HORVV</name>
<accession>F2CYP8</accession>
<evidence type="ECO:0000259" key="2">
    <source>
        <dbReference type="Pfam" id="PF24758"/>
    </source>
</evidence>
<sequence>MEEGGPSGKKWKPAGVETTDDGDEAALPAETQAPDPAGVGEEDDDGPFDRISSLPDAVLGDIISLLPTDEGARTQILSSKWRHLWLSSAPLNLDCTHLRERYGRERAAGIISRILSSHPGPGRRLRIDDGLATVDACLRSRALDKLEELEIGYYSRGVPLPSQTFRFAPTLRVATIRGYNLHDSTIQGLHFPLLKQLGLHCVSISECSLHS</sequence>
<dbReference type="EMBL" id="AK356754">
    <property type="protein sequence ID" value="BAJ87969.1"/>
    <property type="molecule type" value="mRNA"/>
</dbReference>
<dbReference type="InterPro" id="IPR053781">
    <property type="entry name" value="F-box_AtFBL13-like"/>
</dbReference>
<dbReference type="PANTHER" id="PTHR32141:SF123">
    <property type="entry name" value="F-BOX DOMAIN-CONTAINING PROTEIN"/>
    <property type="match status" value="1"/>
</dbReference>
<dbReference type="InterPro" id="IPR036047">
    <property type="entry name" value="F-box-like_dom_sf"/>
</dbReference>
<evidence type="ECO:0000256" key="1">
    <source>
        <dbReference type="SAM" id="MobiDB-lite"/>
    </source>
</evidence>
<dbReference type="SUPFAM" id="SSF81383">
    <property type="entry name" value="F-box domain"/>
    <property type="match status" value="1"/>
</dbReference>
<evidence type="ECO:0000313" key="3">
    <source>
        <dbReference type="EMBL" id="BAJ87969.1"/>
    </source>
</evidence>
<dbReference type="Pfam" id="PF24758">
    <property type="entry name" value="LRR_At5g56370"/>
    <property type="match status" value="1"/>
</dbReference>
<reference evidence="3" key="1">
    <citation type="journal article" date="2011" name="Plant Physiol.">
        <title>Comprehensive sequence analysis of 24,783 barley full-length cDNAs derived from 12 clone libraries.</title>
        <authorList>
            <person name="Matsumoto T."/>
            <person name="Tanaka T."/>
            <person name="Sakai H."/>
            <person name="Amano N."/>
            <person name="Kanamori H."/>
            <person name="Kurita K."/>
            <person name="Kikuta A."/>
            <person name="Kamiya K."/>
            <person name="Yamamoto M."/>
            <person name="Ikawa H."/>
            <person name="Fujii N."/>
            <person name="Hori K."/>
            <person name="Itoh T."/>
            <person name="Sato K."/>
        </authorList>
    </citation>
    <scope>NUCLEOTIDE SEQUENCE</scope>
    <source>
        <tissue evidence="3">Shoot</tissue>
    </source>
</reference>
<feature type="domain" description="F-box/LRR-repeat protein 15/At3g58940/PEG3-like LRR" evidence="2">
    <location>
        <begin position="134"/>
        <end position="211"/>
    </location>
</feature>
<dbReference type="InterPro" id="IPR055302">
    <property type="entry name" value="F-box_dom-containing"/>
</dbReference>
<protein>
    <submittedName>
        <fullName evidence="3">Predicted protein</fullName>
    </submittedName>
</protein>
<dbReference type="AlphaFoldDB" id="F2CYP8"/>